<evidence type="ECO:0000256" key="1">
    <source>
        <dbReference type="SAM" id="MobiDB-lite"/>
    </source>
</evidence>
<proteinExistence type="predicted"/>
<gene>
    <name evidence="2" type="ORF">AFUS01_LOCUS1090</name>
</gene>
<sequence>MYKLVLHDNLQGLKANAIHQNVNNVHSAGTTYLVTSPPKPGQVTLGRRIQNYTGTESSKEIHHVLQDGTTGGSVVHNLYGNVNTKGIHIGSTGGMDQLNTALAIGLNQKSQKKDERPTGRLNSFESSRDSSNRTGSGPQGTFTMPIGDGHTFLNVYTGDAQIDNMVTVVKQDDTRDTSGDTFLKKTEVNQCDVVVQRVRGAGGNTRNRGDAGAGSSCNPG</sequence>
<feature type="region of interest" description="Disordered" evidence="1">
    <location>
        <begin position="200"/>
        <end position="220"/>
    </location>
</feature>
<evidence type="ECO:0000313" key="2">
    <source>
        <dbReference type="EMBL" id="CAG7659261.1"/>
    </source>
</evidence>
<comment type="caution">
    <text evidence="2">The sequence shown here is derived from an EMBL/GenBank/DDBJ whole genome shotgun (WGS) entry which is preliminary data.</text>
</comment>
<reference evidence="2" key="1">
    <citation type="submission" date="2021-06" db="EMBL/GenBank/DDBJ databases">
        <authorList>
            <person name="Hodson N. C."/>
            <person name="Mongue J. A."/>
            <person name="Jaron S. K."/>
        </authorList>
    </citation>
    <scope>NUCLEOTIDE SEQUENCE</scope>
</reference>
<name>A0A8J2IZU7_9HEXA</name>
<evidence type="ECO:0000313" key="3">
    <source>
        <dbReference type="Proteomes" id="UP000708208"/>
    </source>
</evidence>
<dbReference type="AlphaFoldDB" id="A0A8J2IZU7"/>
<keyword evidence="3" id="KW-1185">Reference proteome</keyword>
<dbReference type="Proteomes" id="UP000708208">
    <property type="component" value="Unassembled WGS sequence"/>
</dbReference>
<dbReference type="EMBL" id="CAJVCH010006046">
    <property type="protein sequence ID" value="CAG7659261.1"/>
    <property type="molecule type" value="Genomic_DNA"/>
</dbReference>
<feature type="non-terminal residue" evidence="2">
    <location>
        <position position="1"/>
    </location>
</feature>
<accession>A0A8J2IZU7</accession>
<organism evidence="2 3">
    <name type="scientific">Allacma fusca</name>
    <dbReference type="NCBI Taxonomy" id="39272"/>
    <lineage>
        <taxon>Eukaryota</taxon>
        <taxon>Metazoa</taxon>
        <taxon>Ecdysozoa</taxon>
        <taxon>Arthropoda</taxon>
        <taxon>Hexapoda</taxon>
        <taxon>Collembola</taxon>
        <taxon>Symphypleona</taxon>
        <taxon>Sminthuridae</taxon>
        <taxon>Allacma</taxon>
    </lineage>
</organism>
<feature type="compositionally biased region" description="Polar residues" evidence="1">
    <location>
        <begin position="132"/>
        <end position="142"/>
    </location>
</feature>
<protein>
    <submittedName>
        <fullName evidence="2">Uncharacterized protein</fullName>
    </submittedName>
</protein>
<feature type="region of interest" description="Disordered" evidence="1">
    <location>
        <begin position="107"/>
        <end position="144"/>
    </location>
</feature>